<dbReference type="InterPro" id="IPR000618">
    <property type="entry name" value="Insect_cuticle"/>
</dbReference>
<organism evidence="11 12">
    <name type="scientific">Vespula maculifrons</name>
    <name type="common">Eastern yellow jacket</name>
    <name type="synonym">Wasp</name>
    <dbReference type="NCBI Taxonomy" id="7453"/>
    <lineage>
        <taxon>Eukaryota</taxon>
        <taxon>Metazoa</taxon>
        <taxon>Ecdysozoa</taxon>
        <taxon>Arthropoda</taxon>
        <taxon>Hexapoda</taxon>
        <taxon>Insecta</taxon>
        <taxon>Pterygota</taxon>
        <taxon>Neoptera</taxon>
        <taxon>Endopterygota</taxon>
        <taxon>Hymenoptera</taxon>
        <taxon>Apocrita</taxon>
        <taxon>Aculeata</taxon>
        <taxon>Vespoidea</taxon>
        <taxon>Vespidae</taxon>
        <taxon>Vespinae</taxon>
        <taxon>Vespula</taxon>
    </lineage>
</organism>
<reference evidence="11 12" key="1">
    <citation type="journal article" date="2024" name="Ann. Entomol. Soc. Am.">
        <title>Genomic analyses of the southern and eastern yellowjacket wasps (Hymenoptera: Vespidae) reveal evolutionary signatures of social life.</title>
        <authorList>
            <person name="Catto M.A."/>
            <person name="Caine P.B."/>
            <person name="Orr S.E."/>
            <person name="Hunt B.G."/>
            <person name="Goodisman M.A.D."/>
        </authorList>
    </citation>
    <scope>NUCLEOTIDE SEQUENCE [LARGE SCALE GENOMIC DNA]</scope>
    <source>
        <strain evidence="11">232</strain>
        <tissue evidence="11">Head and thorax</tissue>
    </source>
</reference>
<dbReference type="AlphaFoldDB" id="A0ABD2D1U4"/>
<dbReference type="PROSITE" id="PS00233">
    <property type="entry name" value="CHIT_BIND_RR_1"/>
    <property type="match status" value="1"/>
</dbReference>
<keyword evidence="10" id="KW-0732">Signal</keyword>
<keyword evidence="4" id="KW-0812">Transmembrane</keyword>
<dbReference type="InterPro" id="IPR007248">
    <property type="entry name" value="Mpv17_PMP22"/>
</dbReference>
<evidence type="ECO:0000256" key="7">
    <source>
        <dbReference type="PROSITE-ProRule" id="PRU00497"/>
    </source>
</evidence>
<evidence type="ECO:0000256" key="4">
    <source>
        <dbReference type="ARBA" id="ARBA00022692"/>
    </source>
</evidence>
<evidence type="ECO:0000256" key="8">
    <source>
        <dbReference type="RuleBase" id="RU363053"/>
    </source>
</evidence>
<keyword evidence="3 7" id="KW-0193">Cuticle</keyword>
<feature type="chain" id="PRO_5044887726" evidence="10">
    <location>
        <begin position="19"/>
        <end position="337"/>
    </location>
</feature>
<dbReference type="Pfam" id="PF00379">
    <property type="entry name" value="Chitin_bind_4"/>
    <property type="match status" value="1"/>
</dbReference>
<dbReference type="PROSITE" id="PS51155">
    <property type="entry name" value="CHIT_BIND_RR_2"/>
    <property type="match status" value="1"/>
</dbReference>
<evidence type="ECO:0000313" key="11">
    <source>
        <dbReference type="EMBL" id="KAL2751344.1"/>
    </source>
</evidence>
<sequence>MYYLQITLLWLSIANVICDLPPGTRRNTYLPPESTKGYSYEKPPIPFSKTPTFPPRPTPTFSPTRTTPPFNTIPTRPNVPPTPSRPYPIPVTKPPGKYPTRPPNGYPPPGPRPTPIFPEPGNNGNTVGPGHDHHHHEPGMPFDFNYAVKEDAFGNDYSHNAISDGDIVRGEYRVQLPDGRMQIVRYTADWKHGFSAQGEWEKWSPSRTRNMAVSGMSIGILCHYWYRYLDSKLSGRTSKIVLKKVIIDQFVCSPLCISMFFLTLALLERSNLSELKTEIVNKAHRLYLAEWVIWPPAQIINFYFLPTKYRVLYDNTISLGYDVYTSHVKHDKDNIKC</sequence>
<keyword evidence="12" id="KW-1185">Reference proteome</keyword>
<dbReference type="PANTHER" id="PTHR11266:SF8">
    <property type="entry name" value="MPV17-LIKE PROTEIN 2"/>
    <property type="match status" value="1"/>
</dbReference>
<feature type="region of interest" description="Disordered" evidence="9">
    <location>
        <begin position="22"/>
        <end position="140"/>
    </location>
</feature>
<dbReference type="GO" id="GO:0042302">
    <property type="term" value="F:structural constituent of cuticle"/>
    <property type="evidence" value="ECO:0007669"/>
    <property type="project" value="UniProtKB-UniRule"/>
</dbReference>
<evidence type="ECO:0000256" key="10">
    <source>
        <dbReference type="SAM" id="SignalP"/>
    </source>
</evidence>
<evidence type="ECO:0000256" key="6">
    <source>
        <dbReference type="ARBA" id="ARBA00023136"/>
    </source>
</evidence>
<feature type="compositionally biased region" description="Pro residues" evidence="9">
    <location>
        <begin position="77"/>
        <end position="118"/>
    </location>
</feature>
<protein>
    <submittedName>
        <fullName evidence="11">Proline-rich extensin-like protein EPR1 isoform X2</fullName>
    </submittedName>
</protein>
<keyword evidence="5" id="KW-1133">Transmembrane helix</keyword>
<evidence type="ECO:0000256" key="5">
    <source>
        <dbReference type="ARBA" id="ARBA00022989"/>
    </source>
</evidence>
<proteinExistence type="inferred from homology"/>
<comment type="caution">
    <text evidence="11">The sequence shown here is derived from an EMBL/GenBank/DDBJ whole genome shotgun (WGS) entry which is preliminary data.</text>
</comment>
<gene>
    <name evidence="11" type="ORF">V1477_000502</name>
</gene>
<evidence type="ECO:0000256" key="1">
    <source>
        <dbReference type="ARBA" id="ARBA00004141"/>
    </source>
</evidence>
<evidence type="ECO:0000256" key="9">
    <source>
        <dbReference type="SAM" id="MobiDB-lite"/>
    </source>
</evidence>
<feature type="signal peptide" evidence="10">
    <location>
        <begin position="1"/>
        <end position="18"/>
    </location>
</feature>
<dbReference type="GO" id="GO:0016020">
    <property type="term" value="C:membrane"/>
    <property type="evidence" value="ECO:0007669"/>
    <property type="project" value="UniProtKB-SubCell"/>
</dbReference>
<dbReference type="Proteomes" id="UP001607303">
    <property type="component" value="Unassembled WGS sequence"/>
</dbReference>
<dbReference type="InterPro" id="IPR031311">
    <property type="entry name" value="CHIT_BIND_RR_consensus"/>
</dbReference>
<dbReference type="Pfam" id="PF04117">
    <property type="entry name" value="Mpv17_PMP22"/>
    <property type="match status" value="1"/>
</dbReference>
<name>A0ABD2D1U4_VESMC</name>
<accession>A0ABD2D1U4</accession>
<dbReference type="PANTHER" id="PTHR11266">
    <property type="entry name" value="PEROXISOMAL MEMBRANE PROTEIN 2, PXMP2 MPV17"/>
    <property type="match status" value="1"/>
</dbReference>
<evidence type="ECO:0000313" key="12">
    <source>
        <dbReference type="Proteomes" id="UP001607303"/>
    </source>
</evidence>
<keyword evidence="6" id="KW-0472">Membrane</keyword>
<dbReference type="EMBL" id="JAYRBN010000007">
    <property type="protein sequence ID" value="KAL2751344.1"/>
    <property type="molecule type" value="Genomic_DNA"/>
</dbReference>
<comment type="subcellular location">
    <subcellularLocation>
        <location evidence="1">Membrane</location>
        <topology evidence="1">Multi-pass membrane protein</topology>
    </subcellularLocation>
</comment>
<feature type="compositionally biased region" description="Low complexity" evidence="9">
    <location>
        <begin position="61"/>
        <end position="70"/>
    </location>
</feature>
<comment type="similarity">
    <text evidence="2 8">Belongs to the peroxisomal membrane protein PXMP2/4 family.</text>
</comment>
<evidence type="ECO:0000256" key="2">
    <source>
        <dbReference type="ARBA" id="ARBA00006824"/>
    </source>
</evidence>
<evidence type="ECO:0000256" key="3">
    <source>
        <dbReference type="ARBA" id="ARBA00022460"/>
    </source>
</evidence>